<sequence>MDQNLAYLREVLSNYTEENRMMREIYEKIEHGHYPSEDAFVRALSEEEVRSLENILDNEINHANEAGDLERGYQLNEVYELLY</sequence>
<evidence type="ECO:0000313" key="2">
    <source>
        <dbReference type="Proteomes" id="UP000265801"/>
    </source>
</evidence>
<name>A0A3A1QSL3_9BACI</name>
<comment type="caution">
    <text evidence="1">The sequence shown here is derived from an EMBL/GenBank/DDBJ whole genome shotgun (WGS) entry which is preliminary data.</text>
</comment>
<organism evidence="1 2">
    <name type="scientific">Bacillus salacetis</name>
    <dbReference type="NCBI Taxonomy" id="2315464"/>
    <lineage>
        <taxon>Bacteria</taxon>
        <taxon>Bacillati</taxon>
        <taxon>Bacillota</taxon>
        <taxon>Bacilli</taxon>
        <taxon>Bacillales</taxon>
        <taxon>Bacillaceae</taxon>
        <taxon>Bacillus</taxon>
    </lineage>
</organism>
<proteinExistence type="predicted"/>
<dbReference type="OrthoDB" id="2938007at2"/>
<protein>
    <submittedName>
        <fullName evidence="1">Sporulation protein</fullName>
    </submittedName>
</protein>
<dbReference type="Proteomes" id="UP000265801">
    <property type="component" value="Unassembled WGS sequence"/>
</dbReference>
<dbReference type="InterPro" id="IPR020255">
    <property type="entry name" value="CsgA"/>
</dbReference>
<reference evidence="1 2" key="1">
    <citation type="submission" date="2018-09" db="EMBL/GenBank/DDBJ databases">
        <title>Bacillus saliacetes sp. nov., isolated from Thai shrimp paste (Ka-pi).</title>
        <authorList>
            <person name="Daroonpunt R."/>
            <person name="Tanasupawat S."/>
            <person name="Yiamsombut S."/>
        </authorList>
    </citation>
    <scope>NUCLEOTIDE SEQUENCE [LARGE SCALE GENOMIC DNA]</scope>
    <source>
        <strain evidence="1 2">SKP7-4</strain>
    </source>
</reference>
<dbReference type="EMBL" id="QXIR01000046">
    <property type="protein sequence ID" value="RIW28253.1"/>
    <property type="molecule type" value="Genomic_DNA"/>
</dbReference>
<dbReference type="Pfam" id="PF17334">
    <property type="entry name" value="CsgA"/>
    <property type="match status" value="1"/>
</dbReference>
<dbReference type="RefSeq" id="WP_119549481.1">
    <property type="nucleotide sequence ID" value="NZ_QXIR01000046.1"/>
</dbReference>
<gene>
    <name evidence="1" type="ORF">D3H55_22075</name>
</gene>
<dbReference type="AlphaFoldDB" id="A0A3A1QSL3"/>
<accession>A0A3A1QSL3</accession>
<evidence type="ECO:0000313" key="1">
    <source>
        <dbReference type="EMBL" id="RIW28253.1"/>
    </source>
</evidence>
<keyword evidence="2" id="KW-1185">Reference proteome</keyword>